<dbReference type="Proteomes" id="UP000596661">
    <property type="component" value="Chromosome 5"/>
</dbReference>
<keyword evidence="2" id="KW-1185">Reference proteome</keyword>
<dbReference type="EnsemblPlants" id="evm.model.05.1630">
    <property type="protein sequence ID" value="cds.evm.model.05.1630"/>
    <property type="gene ID" value="evm.TU.05.1630"/>
</dbReference>
<dbReference type="EMBL" id="UZAU01000542">
    <property type="status" value="NOT_ANNOTATED_CDS"/>
    <property type="molecule type" value="Genomic_DNA"/>
</dbReference>
<accession>A0A803PM34</accession>
<name>A0A803PM34_CANSA</name>
<dbReference type="AlphaFoldDB" id="A0A803PM34"/>
<reference evidence="1" key="1">
    <citation type="submission" date="2018-11" db="EMBL/GenBank/DDBJ databases">
        <authorList>
            <person name="Grassa J C."/>
        </authorList>
    </citation>
    <scope>NUCLEOTIDE SEQUENCE [LARGE SCALE GENOMIC DNA]</scope>
</reference>
<evidence type="ECO:0000313" key="1">
    <source>
        <dbReference type="EnsemblPlants" id="cds.evm.model.05.1630"/>
    </source>
</evidence>
<organism evidence="1 2">
    <name type="scientific">Cannabis sativa</name>
    <name type="common">Hemp</name>
    <name type="synonym">Marijuana</name>
    <dbReference type="NCBI Taxonomy" id="3483"/>
    <lineage>
        <taxon>Eukaryota</taxon>
        <taxon>Viridiplantae</taxon>
        <taxon>Streptophyta</taxon>
        <taxon>Embryophyta</taxon>
        <taxon>Tracheophyta</taxon>
        <taxon>Spermatophyta</taxon>
        <taxon>Magnoliopsida</taxon>
        <taxon>eudicotyledons</taxon>
        <taxon>Gunneridae</taxon>
        <taxon>Pentapetalae</taxon>
        <taxon>rosids</taxon>
        <taxon>fabids</taxon>
        <taxon>Rosales</taxon>
        <taxon>Cannabaceae</taxon>
        <taxon>Cannabis</taxon>
    </lineage>
</organism>
<dbReference type="Gramene" id="evm.model.05.1630">
    <property type="protein sequence ID" value="cds.evm.model.05.1630"/>
    <property type="gene ID" value="evm.TU.05.1630"/>
</dbReference>
<evidence type="ECO:0000313" key="2">
    <source>
        <dbReference type="Proteomes" id="UP000596661"/>
    </source>
</evidence>
<sequence>MLHQSLTQLKMMLKTEKDVYTVSKIEALLLAQEVRVHKGEQELDMSKPKEPHTTSQLMESICNGQEKILMGNETVAAPSCSNTSSNLSTSATHGQPFNLASASHQPQTQGVISCAAIPDTNKSTTTSISMPPTEMNGQTVITPSAQAPLSTQVQTVTASVDNVSAPLSTQV</sequence>
<reference evidence="1" key="2">
    <citation type="submission" date="2021-03" db="UniProtKB">
        <authorList>
            <consortium name="EnsemblPlants"/>
        </authorList>
    </citation>
    <scope>IDENTIFICATION</scope>
</reference>
<protein>
    <submittedName>
        <fullName evidence="1">Uncharacterized protein</fullName>
    </submittedName>
</protein>
<proteinExistence type="predicted"/>